<dbReference type="Pfam" id="PF05025">
    <property type="entry name" value="RbsD_FucU"/>
    <property type="match status" value="1"/>
</dbReference>
<organism evidence="4 5">
    <name type="scientific">Bradyrhizobium algeriense</name>
    <dbReference type="NCBI Taxonomy" id="634784"/>
    <lineage>
        <taxon>Bacteria</taxon>
        <taxon>Pseudomonadati</taxon>
        <taxon>Pseudomonadota</taxon>
        <taxon>Alphaproteobacteria</taxon>
        <taxon>Hyphomicrobiales</taxon>
        <taxon>Nitrobacteraceae</taxon>
        <taxon>Bradyrhizobium</taxon>
    </lineage>
</organism>
<dbReference type="EC" id="5.1.3.29" evidence="4"/>
<dbReference type="InterPro" id="IPR023750">
    <property type="entry name" value="RbsD-like_sf"/>
</dbReference>
<dbReference type="SUPFAM" id="SSF102546">
    <property type="entry name" value="RbsD-like"/>
    <property type="match status" value="1"/>
</dbReference>
<comment type="catalytic activity">
    <reaction evidence="1">
        <text>beta-D-ribopyranose = beta-D-ribofuranose</text>
        <dbReference type="Rhea" id="RHEA:25432"/>
        <dbReference type="ChEBI" id="CHEBI:27476"/>
        <dbReference type="ChEBI" id="CHEBI:47002"/>
        <dbReference type="EC" id="5.4.99.62"/>
    </reaction>
</comment>
<keyword evidence="2 4" id="KW-0413">Isomerase</keyword>
<protein>
    <submittedName>
        <fullName evidence="4">L-fucose mutarotase</fullName>
        <ecNumber evidence="4">5.1.3.29</ecNumber>
    </submittedName>
</protein>
<evidence type="ECO:0000256" key="3">
    <source>
        <dbReference type="ARBA" id="ARBA00036324"/>
    </source>
</evidence>
<evidence type="ECO:0000256" key="1">
    <source>
        <dbReference type="ARBA" id="ARBA00000223"/>
    </source>
</evidence>
<dbReference type="Gene3D" id="3.40.1650.10">
    <property type="entry name" value="RbsD-like domain"/>
    <property type="match status" value="1"/>
</dbReference>
<dbReference type="RefSeq" id="WP_334486829.1">
    <property type="nucleotide sequence ID" value="NZ_JAZHRV010000001.1"/>
</dbReference>
<keyword evidence="5" id="KW-1185">Reference proteome</keyword>
<evidence type="ECO:0000313" key="4">
    <source>
        <dbReference type="EMBL" id="MEH2559097.1"/>
    </source>
</evidence>
<accession>A0ABU8BKL0</accession>
<gene>
    <name evidence="4" type="ORF">V1286_006626</name>
</gene>
<evidence type="ECO:0000256" key="2">
    <source>
        <dbReference type="ARBA" id="ARBA00023235"/>
    </source>
</evidence>
<dbReference type="PANTHER" id="PTHR31690">
    <property type="entry name" value="FUCOSE MUTAROTASE"/>
    <property type="match status" value="1"/>
</dbReference>
<dbReference type="EMBL" id="JAZHRV010000001">
    <property type="protein sequence ID" value="MEH2559097.1"/>
    <property type="molecule type" value="Genomic_DNA"/>
</dbReference>
<name>A0ABU8BKL0_9BRAD</name>
<comment type="caution">
    <text evidence="4">The sequence shown here is derived from an EMBL/GenBank/DDBJ whole genome shotgun (WGS) entry which is preliminary data.</text>
</comment>
<evidence type="ECO:0000313" key="5">
    <source>
        <dbReference type="Proteomes" id="UP001364224"/>
    </source>
</evidence>
<dbReference type="PANTHER" id="PTHR31690:SF4">
    <property type="entry name" value="FUCOSE MUTAROTASE"/>
    <property type="match status" value="1"/>
</dbReference>
<proteinExistence type="predicted"/>
<dbReference type="GO" id="GO:0036373">
    <property type="term" value="F:L-fucose mutarotase activity"/>
    <property type="evidence" value="ECO:0007669"/>
    <property type="project" value="UniProtKB-EC"/>
</dbReference>
<dbReference type="Proteomes" id="UP001364224">
    <property type="component" value="Unassembled WGS sequence"/>
</dbReference>
<comment type="catalytic activity">
    <reaction evidence="3">
        <text>alpha-L-fucose = beta-L-fucose</text>
        <dbReference type="Rhea" id="RHEA:25580"/>
        <dbReference type="ChEBI" id="CHEBI:42548"/>
        <dbReference type="ChEBI" id="CHEBI:42589"/>
        <dbReference type="EC" id="5.1.3.29"/>
    </reaction>
</comment>
<dbReference type="InterPro" id="IPR050443">
    <property type="entry name" value="RbsD/FucU_mutarotase"/>
</dbReference>
<sequence length="147" mass="16081">MLKGIDPILTPDLLWLMASMGHGDDLAVVDANHPAERIARASVTGRLIRLPGLHLPQVIGAILGVLPLDASEPDPIRVMIDTREPDKTPEVHGAVLREINRGSDQTIVFGEIERFAFYDSAKRSFGIVQVGDTRSFGCFLIRKGTIK</sequence>
<dbReference type="InterPro" id="IPR007721">
    <property type="entry name" value="RbsD_FucU"/>
</dbReference>
<reference evidence="4 5" key="1">
    <citation type="submission" date="2024-02" db="EMBL/GenBank/DDBJ databases">
        <title>Adaptive strategies in a cosmopolitan and abundant soil bacterium.</title>
        <authorList>
            <person name="Carini P."/>
        </authorList>
    </citation>
    <scope>NUCLEOTIDE SEQUENCE [LARGE SCALE GENOMIC DNA]</scope>
    <source>
        <strain evidence="4 5">AZCC 1608</strain>
    </source>
</reference>